<accession>A0A842HMR5</accession>
<dbReference type="Proteomes" id="UP000545386">
    <property type="component" value="Unassembled WGS sequence"/>
</dbReference>
<feature type="transmembrane region" description="Helical" evidence="1">
    <location>
        <begin position="96"/>
        <end position="119"/>
    </location>
</feature>
<feature type="transmembrane region" description="Helical" evidence="1">
    <location>
        <begin position="29"/>
        <end position="46"/>
    </location>
</feature>
<keyword evidence="1" id="KW-0472">Membrane</keyword>
<dbReference type="InterPro" id="IPR047798">
    <property type="entry name" value="BPSS1780-like"/>
</dbReference>
<reference evidence="2 3" key="1">
    <citation type="submission" date="2020-08" db="EMBL/GenBank/DDBJ databases">
        <title>Paraeoetvoesia sp. YC-7-48 draft genome sequence.</title>
        <authorList>
            <person name="Yao L."/>
        </authorList>
    </citation>
    <scope>NUCLEOTIDE SEQUENCE [LARGE SCALE GENOMIC DNA]</scope>
    <source>
        <strain evidence="3">YC-7-48</strain>
    </source>
</reference>
<feature type="transmembrane region" description="Helical" evidence="1">
    <location>
        <begin position="189"/>
        <end position="208"/>
    </location>
</feature>
<comment type="caution">
    <text evidence="2">The sequence shown here is derived from an EMBL/GenBank/DDBJ whole genome shotgun (WGS) entry which is preliminary data.</text>
</comment>
<protein>
    <recommendedName>
        <fullName evidence="4">Transmembrane protein</fullName>
    </recommendedName>
</protein>
<proteinExistence type="predicted"/>
<organism evidence="2 3">
    <name type="scientific">Pusillimonas minor</name>
    <dbReference type="NCBI Taxonomy" id="2697024"/>
    <lineage>
        <taxon>Bacteria</taxon>
        <taxon>Pseudomonadati</taxon>
        <taxon>Pseudomonadota</taxon>
        <taxon>Betaproteobacteria</taxon>
        <taxon>Burkholderiales</taxon>
        <taxon>Alcaligenaceae</taxon>
        <taxon>Pusillimonas</taxon>
    </lineage>
</organism>
<evidence type="ECO:0000256" key="1">
    <source>
        <dbReference type="SAM" id="Phobius"/>
    </source>
</evidence>
<evidence type="ECO:0000313" key="2">
    <source>
        <dbReference type="EMBL" id="MBC2769583.1"/>
    </source>
</evidence>
<feature type="transmembrane region" description="Helical" evidence="1">
    <location>
        <begin position="145"/>
        <end position="168"/>
    </location>
</feature>
<name>A0A842HMR5_9BURK</name>
<keyword evidence="1" id="KW-0812">Transmembrane</keyword>
<sequence>MQAAILPYSAGWQWINDGIQLFKRQPMAMFFWSLVTGLLITITYLIPLFGQMALIAAMPSLTFITLNACRHIEAGRQIVPGMWLAPMRDAVARKGLFRLGLAYLACCLLGGLIATVPFLDSLMAAINTDGRIDEAALLQAVQGPFITFAVIYVLISAFFWHAPALVGWHHIRMTQALFFSMVACWRNKWPFLLYGASWAVIFLGAQFADGFLMQLGLSAATAQLLMTPVNLLIAAVLYCSFYPSYMSVFGNNYARQNDPTPTDDHTPPNVG</sequence>
<evidence type="ECO:0000313" key="3">
    <source>
        <dbReference type="Proteomes" id="UP000545386"/>
    </source>
</evidence>
<feature type="transmembrane region" description="Helical" evidence="1">
    <location>
        <begin position="220"/>
        <end position="241"/>
    </location>
</feature>
<dbReference type="RefSeq" id="WP_185779292.1">
    <property type="nucleotide sequence ID" value="NZ_JACJUU010000003.1"/>
</dbReference>
<gene>
    <name evidence="2" type="ORF">GTU67_06605</name>
</gene>
<dbReference type="AlphaFoldDB" id="A0A842HMR5"/>
<dbReference type="NCBIfam" id="NF041043">
    <property type="entry name" value="BPSS1780_fam"/>
    <property type="match status" value="1"/>
</dbReference>
<keyword evidence="3" id="KW-1185">Reference proteome</keyword>
<keyword evidence="1" id="KW-1133">Transmembrane helix</keyword>
<dbReference type="EMBL" id="JACJUU010000003">
    <property type="protein sequence ID" value="MBC2769583.1"/>
    <property type="molecule type" value="Genomic_DNA"/>
</dbReference>
<evidence type="ECO:0008006" key="4">
    <source>
        <dbReference type="Google" id="ProtNLM"/>
    </source>
</evidence>